<dbReference type="GO" id="GO:0003735">
    <property type="term" value="F:structural constituent of ribosome"/>
    <property type="evidence" value="ECO:0007669"/>
    <property type="project" value="InterPro"/>
</dbReference>
<dbReference type="InterPro" id="IPR005727">
    <property type="entry name" value="Ribosomal_uL22_bac/chlpt-type"/>
</dbReference>
<dbReference type="Proteomes" id="UP000229317">
    <property type="component" value="Unassembled WGS sequence"/>
</dbReference>
<dbReference type="PANTHER" id="PTHR13501">
    <property type="entry name" value="CHLOROPLAST 50S RIBOSOMAL PROTEIN L22-RELATED"/>
    <property type="match status" value="1"/>
</dbReference>
<evidence type="ECO:0000256" key="6">
    <source>
        <dbReference type="ARBA" id="ARBA00035207"/>
    </source>
</evidence>
<evidence type="ECO:0000256" key="5">
    <source>
        <dbReference type="ARBA" id="ARBA00023274"/>
    </source>
</evidence>
<dbReference type="InterPro" id="IPR018260">
    <property type="entry name" value="Ribosomal_uL22_CS"/>
</dbReference>
<comment type="function">
    <text evidence="7 10">This protein binds specifically to 23S rRNA; its binding is stimulated by other ribosomal proteins, e.g., L4, L17, and L20. It is important during the early stages of 50S assembly. It makes multiple contacts with different domains of the 23S rRNA in the assembled 50S subunit and ribosome.</text>
</comment>
<evidence type="ECO:0000256" key="1">
    <source>
        <dbReference type="ARBA" id="ARBA00009451"/>
    </source>
</evidence>
<sequence>MQVTASLNNLRMASRKVRLVANLVKGMEAEKAKKQLQFMNKKAAAIVLKLLNSGLNNAKHNFSLNEDNFFIARLDVEAGPSLKRWLPRAMGRATPILKRTCNINLILEEKTPSKPATIQKKKPKAEKTEKEAVREAPPSVEKEERISVVSERPEEKRKQPFIAKPFGASGQSKKRFFSRQTFGNIKKVFRRKSI</sequence>
<keyword evidence="5 7" id="KW-0687">Ribonucleoprotein</keyword>
<keyword evidence="2 7" id="KW-0699">rRNA-binding</keyword>
<evidence type="ECO:0000256" key="9">
    <source>
        <dbReference type="RuleBase" id="RU004006"/>
    </source>
</evidence>
<dbReference type="GO" id="GO:0015934">
    <property type="term" value="C:large ribosomal subunit"/>
    <property type="evidence" value="ECO:0007669"/>
    <property type="project" value="InterPro"/>
</dbReference>
<evidence type="ECO:0000313" key="13">
    <source>
        <dbReference type="Proteomes" id="UP000229317"/>
    </source>
</evidence>
<dbReference type="AlphaFoldDB" id="A0A2H0KTT9"/>
<evidence type="ECO:0000256" key="4">
    <source>
        <dbReference type="ARBA" id="ARBA00022980"/>
    </source>
</evidence>
<comment type="subunit">
    <text evidence="7 9">Part of the 50S ribosomal subunit.</text>
</comment>
<dbReference type="HAMAP" id="MF_01331_B">
    <property type="entry name" value="Ribosomal_uL22_B"/>
    <property type="match status" value="1"/>
</dbReference>
<keyword evidence="3 7" id="KW-0694">RNA-binding</keyword>
<comment type="caution">
    <text evidence="12">The sequence shown here is derived from an EMBL/GenBank/DDBJ whole genome shotgun (WGS) entry which is preliminary data.</text>
</comment>
<keyword evidence="4 7" id="KW-0689">Ribosomal protein</keyword>
<proteinExistence type="inferred from homology"/>
<feature type="region of interest" description="Disordered" evidence="11">
    <location>
        <begin position="114"/>
        <end position="167"/>
    </location>
</feature>
<dbReference type="CDD" id="cd00336">
    <property type="entry name" value="Ribosomal_L22"/>
    <property type="match status" value="1"/>
</dbReference>
<dbReference type="NCBIfam" id="TIGR01044">
    <property type="entry name" value="rplV_bact"/>
    <property type="match status" value="1"/>
</dbReference>
<evidence type="ECO:0000256" key="8">
    <source>
        <dbReference type="RuleBase" id="RU004005"/>
    </source>
</evidence>
<dbReference type="SUPFAM" id="SSF54843">
    <property type="entry name" value="Ribosomal protein L22"/>
    <property type="match status" value="1"/>
</dbReference>
<dbReference type="PROSITE" id="PS00464">
    <property type="entry name" value="RIBOSOMAL_L22"/>
    <property type="match status" value="1"/>
</dbReference>
<dbReference type="Pfam" id="PF00237">
    <property type="entry name" value="Ribosomal_L22"/>
    <property type="match status" value="1"/>
</dbReference>
<accession>A0A2H0KTT9</accession>
<feature type="compositionally biased region" description="Basic and acidic residues" evidence="11">
    <location>
        <begin position="125"/>
        <end position="158"/>
    </location>
</feature>
<dbReference type="GO" id="GO:0019843">
    <property type="term" value="F:rRNA binding"/>
    <property type="evidence" value="ECO:0007669"/>
    <property type="project" value="UniProtKB-UniRule"/>
</dbReference>
<protein>
    <recommendedName>
        <fullName evidence="6 7">Large ribosomal subunit protein uL22</fullName>
    </recommendedName>
</protein>
<dbReference type="EMBL" id="PCVO01000005">
    <property type="protein sequence ID" value="PIQ75581.1"/>
    <property type="molecule type" value="Genomic_DNA"/>
</dbReference>
<evidence type="ECO:0000256" key="2">
    <source>
        <dbReference type="ARBA" id="ARBA00022730"/>
    </source>
</evidence>
<evidence type="ECO:0000256" key="7">
    <source>
        <dbReference type="HAMAP-Rule" id="MF_01331"/>
    </source>
</evidence>
<comment type="similarity">
    <text evidence="1 7 8">Belongs to the universal ribosomal protein uL22 family.</text>
</comment>
<reference evidence="12 13" key="1">
    <citation type="submission" date="2017-09" db="EMBL/GenBank/DDBJ databases">
        <title>Depth-based differentiation of microbial function through sediment-hosted aquifers and enrichment of novel symbionts in the deep terrestrial subsurface.</title>
        <authorList>
            <person name="Probst A.J."/>
            <person name="Ladd B."/>
            <person name="Jarett J.K."/>
            <person name="Geller-Mcgrath D.E."/>
            <person name="Sieber C.M."/>
            <person name="Emerson J.B."/>
            <person name="Anantharaman K."/>
            <person name="Thomas B.C."/>
            <person name="Malmstrom R."/>
            <person name="Stieglmeier M."/>
            <person name="Klingl A."/>
            <person name="Woyke T."/>
            <person name="Ryan C.M."/>
            <person name="Banfield J.F."/>
        </authorList>
    </citation>
    <scope>NUCLEOTIDE SEQUENCE [LARGE SCALE GENOMIC DNA]</scope>
    <source>
        <strain evidence="12">CG11_big_fil_rev_8_21_14_0_20_40_15</strain>
    </source>
</reference>
<evidence type="ECO:0000313" key="12">
    <source>
        <dbReference type="EMBL" id="PIQ75581.1"/>
    </source>
</evidence>
<evidence type="ECO:0000256" key="10">
    <source>
        <dbReference type="RuleBase" id="RU004008"/>
    </source>
</evidence>
<organism evidence="12 13">
    <name type="scientific">Candidatus Portnoybacteria bacterium CG11_big_fil_rev_8_21_14_0_20_40_15</name>
    <dbReference type="NCBI Taxonomy" id="1974817"/>
    <lineage>
        <taxon>Bacteria</taxon>
        <taxon>Candidatus Portnoyibacteriota</taxon>
    </lineage>
</organism>
<dbReference type="InterPro" id="IPR036394">
    <property type="entry name" value="Ribosomal_uL22_sf"/>
</dbReference>
<dbReference type="InterPro" id="IPR001063">
    <property type="entry name" value="Ribosomal_uL22"/>
</dbReference>
<dbReference type="GO" id="GO:0006412">
    <property type="term" value="P:translation"/>
    <property type="evidence" value="ECO:0007669"/>
    <property type="project" value="UniProtKB-UniRule"/>
</dbReference>
<dbReference type="Gene3D" id="3.90.470.10">
    <property type="entry name" value="Ribosomal protein L22/L17"/>
    <property type="match status" value="1"/>
</dbReference>
<name>A0A2H0KTT9_9BACT</name>
<comment type="function">
    <text evidence="7">The globular domain of the protein is located near the polypeptide exit tunnel on the outside of the subunit, while an extended beta-hairpin is found that lines the wall of the exit tunnel in the center of the 70S ribosome.</text>
</comment>
<dbReference type="InterPro" id="IPR047867">
    <property type="entry name" value="Ribosomal_uL22_bac/org-type"/>
</dbReference>
<evidence type="ECO:0000256" key="3">
    <source>
        <dbReference type="ARBA" id="ARBA00022884"/>
    </source>
</evidence>
<dbReference type="PANTHER" id="PTHR13501:SF8">
    <property type="entry name" value="LARGE RIBOSOMAL SUBUNIT PROTEIN UL22M"/>
    <property type="match status" value="1"/>
</dbReference>
<evidence type="ECO:0000256" key="11">
    <source>
        <dbReference type="SAM" id="MobiDB-lite"/>
    </source>
</evidence>
<gene>
    <name evidence="7" type="primary">rplV</name>
    <name evidence="12" type="ORF">COV84_00495</name>
</gene>